<feature type="region of interest" description="Disordered" evidence="2">
    <location>
        <begin position="8"/>
        <end position="39"/>
    </location>
</feature>
<evidence type="ECO:0000313" key="3">
    <source>
        <dbReference type="EMBL" id="RYR79857.1"/>
    </source>
</evidence>
<keyword evidence="1" id="KW-0175">Coiled coil</keyword>
<name>A0A445EWR9_ARAHY</name>
<evidence type="ECO:0000313" key="4">
    <source>
        <dbReference type="Proteomes" id="UP000289738"/>
    </source>
</evidence>
<dbReference type="AlphaFoldDB" id="A0A445EWR9"/>
<evidence type="ECO:0000256" key="2">
    <source>
        <dbReference type="SAM" id="MobiDB-lite"/>
    </source>
</evidence>
<dbReference type="InterPro" id="IPR004252">
    <property type="entry name" value="Probable_transposase_24"/>
</dbReference>
<dbReference type="STRING" id="3818.A0A445EWR9"/>
<gene>
    <name evidence="3" type="ORF">Ahy_A01g004660</name>
</gene>
<dbReference type="EMBL" id="SDMP01000001">
    <property type="protein sequence ID" value="RYR79857.1"/>
    <property type="molecule type" value="Genomic_DNA"/>
</dbReference>
<proteinExistence type="predicted"/>
<dbReference type="Pfam" id="PF03004">
    <property type="entry name" value="Transposase_24"/>
    <property type="match status" value="1"/>
</dbReference>
<evidence type="ECO:0000256" key="1">
    <source>
        <dbReference type="SAM" id="Coils"/>
    </source>
</evidence>
<organism evidence="3 4">
    <name type="scientific">Arachis hypogaea</name>
    <name type="common">Peanut</name>
    <dbReference type="NCBI Taxonomy" id="3818"/>
    <lineage>
        <taxon>Eukaryota</taxon>
        <taxon>Viridiplantae</taxon>
        <taxon>Streptophyta</taxon>
        <taxon>Embryophyta</taxon>
        <taxon>Tracheophyta</taxon>
        <taxon>Spermatophyta</taxon>
        <taxon>Magnoliopsida</taxon>
        <taxon>eudicotyledons</taxon>
        <taxon>Gunneridae</taxon>
        <taxon>Pentapetalae</taxon>
        <taxon>rosids</taxon>
        <taxon>fabids</taxon>
        <taxon>Fabales</taxon>
        <taxon>Fabaceae</taxon>
        <taxon>Papilionoideae</taxon>
        <taxon>50 kb inversion clade</taxon>
        <taxon>dalbergioids sensu lato</taxon>
        <taxon>Dalbergieae</taxon>
        <taxon>Pterocarpus clade</taxon>
        <taxon>Arachis</taxon>
    </lineage>
</organism>
<accession>A0A445EWR9</accession>
<dbReference type="PANTHER" id="PTHR33144:SF55">
    <property type="entry name" value="CHROMATIN REMODELER BROMODOMAIN FAMILY"/>
    <property type="match status" value="1"/>
</dbReference>
<protein>
    <submittedName>
        <fullName evidence="3">Uncharacterized protein</fullName>
    </submittedName>
</protein>
<dbReference type="Proteomes" id="UP000289738">
    <property type="component" value="Chromosome A01"/>
</dbReference>
<keyword evidence="4" id="KW-1185">Reference proteome</keyword>
<reference evidence="3 4" key="1">
    <citation type="submission" date="2019-01" db="EMBL/GenBank/DDBJ databases">
        <title>Sequencing of cultivated peanut Arachis hypogaea provides insights into genome evolution and oil improvement.</title>
        <authorList>
            <person name="Chen X."/>
        </authorList>
    </citation>
    <scope>NUCLEOTIDE SEQUENCE [LARGE SCALE GENOMIC DNA]</scope>
    <source>
        <strain evidence="4">cv. Fuhuasheng</strain>
        <tissue evidence="3">Leaves</tissue>
    </source>
</reference>
<feature type="coiled-coil region" evidence="1">
    <location>
        <begin position="293"/>
        <end position="320"/>
    </location>
</feature>
<sequence length="478" mass="55259">MVNIIGELEDTASSPSQTPLVPYANDDRPATKRKKGPTKCLKTHGLSYEDRLSIRLNKYGQPIGCNRAKLSSHLGTLVRNAHLAPLTYTSWHGLKYNWEDLWEATIYYYIMVQGKFDIGERAKGWVFKTLGSSWRTYKSRLKNQYFKENMPLVYNIKNCPRTVPLEHWKILVQFWSLDMIKEQSKKNKASRAKNTSQHTTGSKIFAEIREEEAMKNPDRREPSRVNMFFLTHKSRDGKPMSEGTSKIFSELEDAIVSHPKKLERKDQPGRVRTYGRGVVASDLWGSRSQVETERLIKEVKENAQTEIQNIQQKMQEEMEIKLQERVEDMKSQMLCGFNVFLNQLQKNLSRVEILNLSFLSTTLNTKEVEATATANHEVFTAEKEVPSKSSTITEDVFKSHTKSLSQTREKNVILSPKKKQAFCSSLTQEVLDLKLEKMKHDQHKKRSKKKKVVYRLTKLFFETSQPSPYNAESAIPKQ</sequence>
<dbReference type="PANTHER" id="PTHR33144">
    <property type="entry name" value="OS10G0409366 PROTEIN-RELATED"/>
    <property type="match status" value="1"/>
</dbReference>
<comment type="caution">
    <text evidence="3">The sequence shown here is derived from an EMBL/GenBank/DDBJ whole genome shotgun (WGS) entry which is preliminary data.</text>
</comment>